<dbReference type="EMBL" id="CP002959">
    <property type="protein sequence ID" value="AFM14786.1"/>
    <property type="molecule type" value="Genomic_DNA"/>
</dbReference>
<dbReference type="KEGG" id="tpx:Turpa_4153"/>
<dbReference type="OrthoDB" id="7957365at2"/>
<dbReference type="STRING" id="869212.Turpa_4153"/>
<feature type="domain" description="DUF8198" evidence="1">
    <location>
        <begin position="29"/>
        <end position="222"/>
    </location>
</feature>
<proteinExistence type="predicted"/>
<dbReference type="Pfam" id="PF26621">
    <property type="entry name" value="DUF8198"/>
    <property type="match status" value="1"/>
</dbReference>
<protein>
    <recommendedName>
        <fullName evidence="1">DUF8198 domain-containing protein</fullName>
    </recommendedName>
</protein>
<dbReference type="NCBIfam" id="NF047641">
    <property type="entry name" value="FFLEE_fam"/>
    <property type="match status" value="1"/>
</dbReference>
<dbReference type="InterPro" id="IPR058511">
    <property type="entry name" value="DUF8198"/>
</dbReference>
<dbReference type="AlphaFoldDB" id="I4BBX9"/>
<evidence type="ECO:0000313" key="3">
    <source>
        <dbReference type="Proteomes" id="UP000006048"/>
    </source>
</evidence>
<dbReference type="HOGENOM" id="CLU_087830_0_0_12"/>
<organism evidence="2 3">
    <name type="scientific">Turneriella parva (strain ATCC BAA-1111 / DSM 21527 / NCTC 11395 / H)</name>
    <name type="common">Leptospira parva</name>
    <dbReference type="NCBI Taxonomy" id="869212"/>
    <lineage>
        <taxon>Bacteria</taxon>
        <taxon>Pseudomonadati</taxon>
        <taxon>Spirochaetota</taxon>
        <taxon>Spirochaetia</taxon>
        <taxon>Leptospirales</taxon>
        <taxon>Leptospiraceae</taxon>
        <taxon>Turneriella</taxon>
    </lineage>
</organism>
<accession>I4BBX9</accession>
<dbReference type="InterPro" id="IPR058063">
    <property type="entry name" value="FFLEE_fam"/>
</dbReference>
<reference evidence="2 3" key="1">
    <citation type="submission" date="2012-06" db="EMBL/GenBank/DDBJ databases">
        <title>The complete chromosome of genome of Turneriella parva DSM 21527.</title>
        <authorList>
            <consortium name="US DOE Joint Genome Institute (JGI-PGF)"/>
            <person name="Lucas S."/>
            <person name="Han J."/>
            <person name="Lapidus A."/>
            <person name="Bruce D."/>
            <person name="Goodwin L."/>
            <person name="Pitluck S."/>
            <person name="Peters L."/>
            <person name="Kyrpides N."/>
            <person name="Mavromatis K."/>
            <person name="Ivanova N."/>
            <person name="Mikhailova N."/>
            <person name="Chertkov O."/>
            <person name="Detter J.C."/>
            <person name="Tapia R."/>
            <person name="Han C."/>
            <person name="Land M."/>
            <person name="Hauser L."/>
            <person name="Markowitz V."/>
            <person name="Cheng J.-F."/>
            <person name="Hugenholtz P."/>
            <person name="Woyke T."/>
            <person name="Wu D."/>
            <person name="Gronow S."/>
            <person name="Wellnitz S."/>
            <person name="Brambilla E."/>
            <person name="Klenk H.-P."/>
            <person name="Eisen J.A."/>
        </authorList>
    </citation>
    <scope>NUCLEOTIDE SEQUENCE [LARGE SCALE GENOMIC DNA]</scope>
    <source>
        <strain evidence="3">ATCC BAA-1111 / DSM 21527 / NCTC 11395 / H</strain>
    </source>
</reference>
<dbReference type="Proteomes" id="UP000006048">
    <property type="component" value="Chromosome"/>
</dbReference>
<dbReference type="RefSeq" id="WP_014805261.1">
    <property type="nucleotide sequence ID" value="NC_018020.1"/>
</dbReference>
<name>I4BBX9_TURPD</name>
<evidence type="ECO:0000313" key="2">
    <source>
        <dbReference type="EMBL" id="AFM14786.1"/>
    </source>
</evidence>
<keyword evidence="3" id="KW-1185">Reference proteome</keyword>
<evidence type="ECO:0000259" key="1">
    <source>
        <dbReference type="Pfam" id="PF26621"/>
    </source>
</evidence>
<sequence>MAFGRKKKDKTEEPASALDGATSDELFIVDQVRKVQVDRLRQTYDDYFKNPEYTKISKYFFEQIYGAGDKASRDAAFNKIYEKLSAAVNPKRITRVTQLKQLNELTDELDLRVAREFIKSHKRHALTLEDFEACYRALNNKEERELQLQLLMETTRFFHRLAHVPLLGFVIKPTQFAARALGVEYIMEFFMEGYRSFKSVKNAEPFMQAIEDRERAYLNRLLP</sequence>
<gene>
    <name evidence="2" type="ordered locus">Turpa_4153</name>
</gene>